<dbReference type="RefSeq" id="WP_173214911.1">
    <property type="nucleotide sequence ID" value="NZ_CP053921.1"/>
</dbReference>
<dbReference type="AlphaFoldDB" id="A0A7D4C564"/>
<evidence type="ECO:0000256" key="1">
    <source>
        <dbReference type="SAM" id="SignalP"/>
    </source>
</evidence>
<feature type="chain" id="PRO_5028947408" evidence="1">
    <location>
        <begin position="23"/>
        <end position="189"/>
    </location>
</feature>
<evidence type="ECO:0000313" key="3">
    <source>
        <dbReference type="Proteomes" id="UP000504693"/>
    </source>
</evidence>
<dbReference type="EMBL" id="CP053921">
    <property type="protein sequence ID" value="QKG71845.1"/>
    <property type="molecule type" value="Genomic_DNA"/>
</dbReference>
<reference evidence="2 3" key="1">
    <citation type="submission" date="2020-05" db="EMBL/GenBank/DDBJ databases">
        <title>Erythrobacter mangrovi sp. nov., isolated from rhizosphere soil of mangrove plant (Kandelia candel).</title>
        <authorList>
            <person name="Ye Y.H."/>
        </authorList>
    </citation>
    <scope>NUCLEOTIDE SEQUENCE [LARGE SCALE GENOMIC DNA]</scope>
    <source>
        <strain evidence="2 3">EB310</strain>
    </source>
</reference>
<protein>
    <submittedName>
        <fullName evidence="2">Uncharacterized protein</fullName>
    </submittedName>
</protein>
<gene>
    <name evidence="2" type="ORF">HQR01_11015</name>
</gene>
<proteinExistence type="predicted"/>
<keyword evidence="1" id="KW-0732">Signal</keyword>
<organism evidence="2 3">
    <name type="scientific">Erythrobacter mangrovi</name>
    <dbReference type="NCBI Taxonomy" id="2739433"/>
    <lineage>
        <taxon>Bacteria</taxon>
        <taxon>Pseudomonadati</taxon>
        <taxon>Pseudomonadota</taxon>
        <taxon>Alphaproteobacteria</taxon>
        <taxon>Sphingomonadales</taxon>
        <taxon>Erythrobacteraceae</taxon>
        <taxon>Erythrobacter/Porphyrobacter group</taxon>
        <taxon>Erythrobacter</taxon>
    </lineage>
</organism>
<feature type="signal peptide" evidence="1">
    <location>
        <begin position="1"/>
        <end position="22"/>
    </location>
</feature>
<dbReference type="KEGG" id="emv:HQR01_11015"/>
<evidence type="ECO:0000313" key="2">
    <source>
        <dbReference type="EMBL" id="QKG71845.1"/>
    </source>
</evidence>
<accession>A0A7D4C564</accession>
<sequence>MSFITALLTLLMPFAVPGNDSADDDVARQARVQERTVPEGPMSRRAPDWTAFVDGAAVPVANQVRIEGRVIVRISPQPSAVRNELLADLPRQAVPPRLVERPFGRCIAANGIVGVSDRGSRLIIYMRDRSMISAKLEKACSPRDFYLGFYMERNEDGQLCSGRDRLMSRAGAKCQISEMNRLVLVSDDG</sequence>
<keyword evidence="3" id="KW-1185">Reference proteome</keyword>
<dbReference type="Proteomes" id="UP000504693">
    <property type="component" value="Chromosome"/>
</dbReference>
<name>A0A7D4C564_9SPHN</name>